<organism evidence="1 2">
    <name type="scientific">Roseivivax lentus</name>
    <dbReference type="NCBI Taxonomy" id="633194"/>
    <lineage>
        <taxon>Bacteria</taxon>
        <taxon>Pseudomonadati</taxon>
        <taxon>Pseudomonadota</taxon>
        <taxon>Alphaproteobacteria</taxon>
        <taxon>Rhodobacterales</taxon>
        <taxon>Roseobacteraceae</taxon>
        <taxon>Roseivivax</taxon>
    </lineage>
</organism>
<dbReference type="Gene3D" id="3.30.420.300">
    <property type="entry name" value="2-keto-3-deoxy-galactonokinase, substrate binding domain"/>
    <property type="match status" value="1"/>
</dbReference>
<dbReference type="GO" id="GO:0034194">
    <property type="term" value="P:D-galactonate catabolic process"/>
    <property type="evidence" value="ECO:0007669"/>
    <property type="project" value="InterPro"/>
</dbReference>
<dbReference type="AlphaFoldDB" id="A0A1N7LRK8"/>
<dbReference type="RefSeq" id="WP_076446598.1">
    <property type="nucleotide sequence ID" value="NZ_FTOQ01000003.1"/>
</dbReference>
<name>A0A1N7LRK8_9RHOB</name>
<proteinExistence type="predicted"/>
<dbReference type="EMBL" id="FTOQ01000003">
    <property type="protein sequence ID" value="SIS76480.1"/>
    <property type="molecule type" value="Genomic_DNA"/>
</dbReference>
<sequence>MSAASWIAVDWGLSNLRAWVIGADGDILDKRVSGQGVNTLARDAFEAALLDLIGDALPETGRMTILVCGNAGAREGWAEAPYRAVPSAPPGVAQATRALTLDPRLDIRILPGLKQMKPPDVMRGEETQIAGVFAARPNFDGVICLPGTHTKWAQVSAREVVSFRTFMTGEIFALLEKRSVLRHVVGDGWDDAAFAEAVGEGMSRPAPLASNLFSLRAEALLAGLAPDAARARLSGLLIGMELAGARAYWLGQPVLIVGEVGIAQAYRTALAAQGAMVETIDAEAVTLGGLVAARAGMKDAAP</sequence>
<evidence type="ECO:0000313" key="1">
    <source>
        <dbReference type="EMBL" id="SIS76480.1"/>
    </source>
</evidence>
<dbReference type="Pfam" id="PF05035">
    <property type="entry name" value="DGOK"/>
    <property type="match status" value="1"/>
</dbReference>
<dbReference type="GO" id="GO:0008671">
    <property type="term" value="F:2-dehydro-3-deoxygalactonokinase activity"/>
    <property type="evidence" value="ECO:0007669"/>
    <property type="project" value="InterPro"/>
</dbReference>
<gene>
    <name evidence="1" type="ORF">SAMN05421759_10397</name>
</gene>
<keyword evidence="1" id="KW-0808">Transferase</keyword>
<dbReference type="InterPro" id="IPR042258">
    <property type="entry name" value="DGOK_N"/>
</dbReference>
<protein>
    <submittedName>
        <fullName evidence="1">2-keto-3-deoxygalactonate kinase</fullName>
    </submittedName>
</protein>
<accession>A0A1N7LRK8</accession>
<keyword evidence="2" id="KW-1185">Reference proteome</keyword>
<dbReference type="OrthoDB" id="256574at2"/>
<evidence type="ECO:0000313" key="2">
    <source>
        <dbReference type="Proteomes" id="UP000186684"/>
    </source>
</evidence>
<dbReference type="Proteomes" id="UP000186684">
    <property type="component" value="Unassembled WGS sequence"/>
</dbReference>
<dbReference type="InterPro" id="IPR042257">
    <property type="entry name" value="DGOK_C"/>
</dbReference>
<dbReference type="Gene3D" id="3.30.420.310">
    <property type="entry name" value="2-keto-3-deoxy-galactonokinase, C-terminal domain"/>
    <property type="match status" value="1"/>
</dbReference>
<reference evidence="2" key="1">
    <citation type="submission" date="2017-01" db="EMBL/GenBank/DDBJ databases">
        <authorList>
            <person name="Varghese N."/>
            <person name="Submissions S."/>
        </authorList>
    </citation>
    <scope>NUCLEOTIDE SEQUENCE [LARGE SCALE GENOMIC DNA]</scope>
    <source>
        <strain evidence="2">DSM 29430</strain>
    </source>
</reference>
<keyword evidence="1" id="KW-0418">Kinase</keyword>
<dbReference type="STRING" id="633194.SAMN05421759_10397"/>
<dbReference type="InterPro" id="IPR007729">
    <property type="entry name" value="DGOK"/>
</dbReference>